<comment type="caution">
    <text evidence="2">The sequence shown here is derived from an EMBL/GenBank/DDBJ whole genome shotgun (WGS) entry which is preliminary data.</text>
</comment>
<feature type="region of interest" description="Disordered" evidence="1">
    <location>
        <begin position="522"/>
        <end position="546"/>
    </location>
</feature>
<keyword evidence="3" id="KW-1185">Reference proteome</keyword>
<protein>
    <recommendedName>
        <fullName evidence="4">Squalene cyclase C-terminal domain-containing protein</fullName>
    </recommendedName>
</protein>
<evidence type="ECO:0000313" key="2">
    <source>
        <dbReference type="EMBL" id="EDM27579.1"/>
    </source>
</evidence>
<dbReference type="eggNOG" id="COG1657">
    <property type="taxonomic scope" value="Bacteria"/>
</dbReference>
<gene>
    <name evidence="2" type="ORF">LNTAR_20273</name>
</gene>
<dbReference type="Gene3D" id="1.50.10.20">
    <property type="match status" value="1"/>
</dbReference>
<dbReference type="AlphaFoldDB" id="A6DKX7"/>
<feature type="compositionally biased region" description="Pro residues" evidence="1">
    <location>
        <begin position="78"/>
        <end position="89"/>
    </location>
</feature>
<dbReference type="Proteomes" id="UP000004947">
    <property type="component" value="Unassembled WGS sequence"/>
</dbReference>
<evidence type="ECO:0000313" key="3">
    <source>
        <dbReference type="Proteomes" id="UP000004947"/>
    </source>
</evidence>
<name>A6DKX7_9BACT</name>
<sequence>MSEEEMPEDPFGILSPEELMEIQENYRKQKLKESLVGPVISTCMHVLLIFAASFFKGESKEANAQVEITQQVEEVIEEPPPPPPPPPPPDEPDMETEVDTVNPEITETVDVEDVATEVEEVSDEPPAAEIMDDVELMSDVKPSTSPMQSAKMFSARSPNAKSAALRKYGGSKAAQQSLLKALDWLAKNQKPDGSWGNSGTTGLALLAYLAHGETPKSQRYGKTVSKAIQWLASSSPGANLVYTPNFDKVERVVGIQEVIQEELGFFAAGPAQGTGDVRVAHGYPHAIKVYALAEAYTMTGNYSIERPLKAFAALLINGMKPEGDFDYNYKKGPRWDNSISFWNYQALKALKSTGLDFEGLDAAIEKAIPRMKLMAKYHFPYSGTSKPTKGRGNAGLAAAGALCLQLLGAAKGDGNVDNIMDRLEKESIPKMDWENSPKKWTMYAWYYQTFAMFQHGGNHWKGWNKIFQNVLMKNQHPEGYWSHELAWGAGKNLESKAYQTSLAALMLTVYYRYLPSTSVKKTKPKSATQKKKEKEAAGGEETIDIF</sequence>
<reference evidence="2 3" key="1">
    <citation type="journal article" date="2010" name="J. Bacteriol.">
        <title>Genome sequence of Lentisphaera araneosa HTCC2155T, the type species of the order Lentisphaerales in the phylum Lentisphaerae.</title>
        <authorList>
            <person name="Thrash J.C."/>
            <person name="Cho J.C."/>
            <person name="Vergin K.L."/>
            <person name="Morris R.M."/>
            <person name="Giovannoni S.J."/>
        </authorList>
    </citation>
    <scope>NUCLEOTIDE SEQUENCE [LARGE SCALE GENOMIC DNA]</scope>
    <source>
        <strain evidence="2 3">HTCC2155</strain>
    </source>
</reference>
<proteinExistence type="predicted"/>
<dbReference type="EMBL" id="ABCK01000008">
    <property type="protein sequence ID" value="EDM27579.1"/>
    <property type="molecule type" value="Genomic_DNA"/>
</dbReference>
<dbReference type="SUPFAM" id="SSF101447">
    <property type="entry name" value="Formin homology 2 domain (FH2 domain)"/>
    <property type="match status" value="1"/>
</dbReference>
<accession>A6DKX7</accession>
<dbReference type="RefSeq" id="WP_007278539.1">
    <property type="nucleotide sequence ID" value="NZ_ABCK01000008.1"/>
</dbReference>
<feature type="region of interest" description="Disordered" evidence="1">
    <location>
        <begin position="75"/>
        <end position="97"/>
    </location>
</feature>
<organism evidence="2 3">
    <name type="scientific">Lentisphaera araneosa HTCC2155</name>
    <dbReference type="NCBI Taxonomy" id="313628"/>
    <lineage>
        <taxon>Bacteria</taxon>
        <taxon>Pseudomonadati</taxon>
        <taxon>Lentisphaerota</taxon>
        <taxon>Lentisphaeria</taxon>
        <taxon>Lentisphaerales</taxon>
        <taxon>Lentisphaeraceae</taxon>
        <taxon>Lentisphaera</taxon>
    </lineage>
</organism>
<evidence type="ECO:0000256" key="1">
    <source>
        <dbReference type="SAM" id="MobiDB-lite"/>
    </source>
</evidence>
<evidence type="ECO:0008006" key="4">
    <source>
        <dbReference type="Google" id="ProtNLM"/>
    </source>
</evidence>
<dbReference type="STRING" id="313628.LNTAR_20273"/>
<dbReference type="OrthoDB" id="238862at2"/>
<dbReference type="InterPro" id="IPR008930">
    <property type="entry name" value="Terpenoid_cyclase/PrenylTrfase"/>
</dbReference>
<dbReference type="SUPFAM" id="SSF48239">
    <property type="entry name" value="Terpenoid cyclases/Protein prenyltransferases"/>
    <property type="match status" value="1"/>
</dbReference>